<dbReference type="SUPFAM" id="SSF88659">
    <property type="entry name" value="Sigma3 and sigma4 domains of RNA polymerase sigma factors"/>
    <property type="match status" value="1"/>
</dbReference>
<proteinExistence type="inferred from homology"/>
<dbReference type="Gene3D" id="1.10.1740.10">
    <property type="match status" value="1"/>
</dbReference>
<comment type="subunit">
    <text evidence="2">Interacts transiently with the RNA polymerase catalytic core formed by RpoA, RpoB, RpoC and RpoZ (2 alpha, 1 beta, 1 beta' and 1 omega subunit) to form the RNA polymerase holoenzyme that can initiate transcription.</text>
</comment>
<feature type="domain" description="RNA polymerase sigma-70 region 2" evidence="6">
    <location>
        <begin position="2"/>
        <end position="70"/>
    </location>
</feature>
<evidence type="ECO:0000313" key="8">
    <source>
        <dbReference type="EMBL" id="GAA1647821.1"/>
    </source>
</evidence>
<dbReference type="PANTHER" id="PTHR43133">
    <property type="entry name" value="RNA POLYMERASE ECF-TYPE SIGMA FACTO"/>
    <property type="match status" value="1"/>
</dbReference>
<dbReference type="Proteomes" id="UP001500064">
    <property type="component" value="Unassembled WGS sequence"/>
</dbReference>
<keyword evidence="4" id="KW-0731">Sigma factor</keyword>
<evidence type="ECO:0000256" key="4">
    <source>
        <dbReference type="ARBA" id="ARBA00023082"/>
    </source>
</evidence>
<accession>A0ABN2FI25</accession>
<keyword evidence="9" id="KW-1185">Reference proteome</keyword>
<dbReference type="InterPro" id="IPR036388">
    <property type="entry name" value="WH-like_DNA-bd_sf"/>
</dbReference>
<evidence type="ECO:0000256" key="2">
    <source>
        <dbReference type="ARBA" id="ARBA00011344"/>
    </source>
</evidence>
<dbReference type="InterPro" id="IPR014284">
    <property type="entry name" value="RNA_pol_sigma-70_dom"/>
</dbReference>
<dbReference type="SUPFAM" id="SSF54427">
    <property type="entry name" value="NTF2-like"/>
    <property type="match status" value="1"/>
</dbReference>
<dbReference type="InterPro" id="IPR014305">
    <property type="entry name" value="RNA_pol_sigma-G_actinobac"/>
</dbReference>
<gene>
    <name evidence="8" type="ORF">GCM10009733_051160</name>
</gene>
<comment type="caution">
    <text evidence="8">The sequence shown here is derived from an EMBL/GenBank/DDBJ whole genome shotgun (WGS) entry which is preliminary data.</text>
</comment>
<comment type="similarity">
    <text evidence="1">Belongs to the sigma-70 factor family. ECF subfamily.</text>
</comment>
<dbReference type="EMBL" id="BAAAMU010000038">
    <property type="protein sequence ID" value="GAA1647821.1"/>
    <property type="molecule type" value="Genomic_DNA"/>
</dbReference>
<dbReference type="InterPro" id="IPR013324">
    <property type="entry name" value="RNA_pol_sigma_r3/r4-like"/>
</dbReference>
<dbReference type="InterPro" id="IPR007627">
    <property type="entry name" value="RNA_pol_sigma70_r2"/>
</dbReference>
<keyword evidence="3" id="KW-0805">Transcription regulation</keyword>
<dbReference type="Pfam" id="PF04542">
    <property type="entry name" value="Sigma70_r2"/>
    <property type="match status" value="1"/>
</dbReference>
<organism evidence="8 9">
    <name type="scientific">Nonomuraea maheshkhaliensis</name>
    <dbReference type="NCBI Taxonomy" id="419590"/>
    <lineage>
        <taxon>Bacteria</taxon>
        <taxon>Bacillati</taxon>
        <taxon>Actinomycetota</taxon>
        <taxon>Actinomycetes</taxon>
        <taxon>Streptosporangiales</taxon>
        <taxon>Streptosporangiaceae</taxon>
        <taxon>Nonomuraea</taxon>
    </lineage>
</organism>
<dbReference type="PANTHER" id="PTHR43133:SF65">
    <property type="entry name" value="ECF RNA POLYMERASE SIGMA FACTOR SIGG"/>
    <property type="match status" value="1"/>
</dbReference>
<evidence type="ECO:0000256" key="1">
    <source>
        <dbReference type="ARBA" id="ARBA00010641"/>
    </source>
</evidence>
<evidence type="ECO:0000259" key="7">
    <source>
        <dbReference type="Pfam" id="PF08281"/>
    </source>
</evidence>
<dbReference type="InterPro" id="IPR032710">
    <property type="entry name" value="NTF2-like_dom_sf"/>
</dbReference>
<evidence type="ECO:0000256" key="3">
    <source>
        <dbReference type="ARBA" id="ARBA00023015"/>
    </source>
</evidence>
<dbReference type="InterPro" id="IPR013325">
    <property type="entry name" value="RNA_pol_sigma_r2"/>
</dbReference>
<dbReference type="NCBIfam" id="TIGR02937">
    <property type="entry name" value="sigma70-ECF"/>
    <property type="match status" value="1"/>
</dbReference>
<dbReference type="Pfam" id="PF08281">
    <property type="entry name" value="Sigma70_r4_2"/>
    <property type="match status" value="1"/>
</dbReference>
<name>A0ABN2FI25_9ACTN</name>
<dbReference type="InterPro" id="IPR039425">
    <property type="entry name" value="RNA_pol_sigma-70-like"/>
</dbReference>
<dbReference type="NCBIfam" id="TIGR02960">
    <property type="entry name" value="SigX5"/>
    <property type="match status" value="1"/>
</dbReference>
<dbReference type="Gene3D" id="1.10.10.10">
    <property type="entry name" value="Winged helix-like DNA-binding domain superfamily/Winged helix DNA-binding domain"/>
    <property type="match status" value="1"/>
</dbReference>
<evidence type="ECO:0000259" key="6">
    <source>
        <dbReference type="Pfam" id="PF04542"/>
    </source>
</evidence>
<reference evidence="8 9" key="1">
    <citation type="journal article" date="2019" name="Int. J. Syst. Evol. Microbiol.">
        <title>The Global Catalogue of Microorganisms (GCM) 10K type strain sequencing project: providing services to taxonomists for standard genome sequencing and annotation.</title>
        <authorList>
            <consortium name="The Broad Institute Genomics Platform"/>
            <consortium name="The Broad Institute Genome Sequencing Center for Infectious Disease"/>
            <person name="Wu L."/>
            <person name="Ma J."/>
        </authorList>
    </citation>
    <scope>NUCLEOTIDE SEQUENCE [LARGE SCALE GENOMIC DNA]</scope>
    <source>
        <strain evidence="8 9">JCM 13929</strain>
    </source>
</reference>
<dbReference type="NCBIfam" id="NF006089">
    <property type="entry name" value="PRK08241.1"/>
    <property type="match status" value="1"/>
</dbReference>
<dbReference type="InterPro" id="IPR013249">
    <property type="entry name" value="RNA_pol_sigma70_r4_t2"/>
</dbReference>
<protein>
    <submittedName>
        <fullName evidence="8">Sigma-70 family RNA polymerase sigma factor</fullName>
    </submittedName>
</protein>
<evidence type="ECO:0000313" key="9">
    <source>
        <dbReference type="Proteomes" id="UP001500064"/>
    </source>
</evidence>
<dbReference type="SUPFAM" id="SSF88946">
    <property type="entry name" value="Sigma2 domain of RNA polymerase sigma factors"/>
    <property type="match status" value="1"/>
</dbReference>
<sequence length="311" mass="33480">MLESLRGPLTGYCYRVLGSASEVDDAVQETMVRALRAIGGFDPERAALSTWVHKIAMNVCLDLLRSARRRALPWDMGPASSGGGDLGVPLPAARWVEPMADSRLMGSADPASLATRRETLRLAFVAALQRLPPRQRVALVLRDVLAFSAVEAAEVMGTSVAAGNSALQRARATLEKHRPRPTDSPRLDDAGQLDLLHRYVTAFQTHDVNELVAVLADDARSGMPPFLWWLDGAAQIGAVMAASDACAGDRLVPGGPANGCWTLGQYRPDEDGVLRPFALLVLELRNGRIGEIVTFLGYGDRFAEFGLPGNL</sequence>
<keyword evidence="5" id="KW-0804">Transcription</keyword>
<dbReference type="Gene3D" id="3.10.450.50">
    <property type="match status" value="1"/>
</dbReference>
<feature type="domain" description="RNA polymerase sigma factor 70 region 4 type 2" evidence="7">
    <location>
        <begin position="122"/>
        <end position="174"/>
    </location>
</feature>
<dbReference type="CDD" id="cd06171">
    <property type="entry name" value="Sigma70_r4"/>
    <property type="match status" value="1"/>
</dbReference>
<evidence type="ECO:0000256" key="5">
    <source>
        <dbReference type="ARBA" id="ARBA00023163"/>
    </source>
</evidence>